<name>A0ABX2YBW0_9BACT</name>
<proteinExistence type="predicted"/>
<sequence length="76" mass="8872">MKNYLFYTQEGFTYDKSHQPTNNMQLFGSAKGRNIDEAFKNFKEEQSYLLQKNYDKVIAIQTVSSAIINLRLKGDK</sequence>
<organism evidence="1 2">
    <name type="scientific">Arcobacter porcinus</name>
    <dbReference type="NCBI Taxonomy" id="1935204"/>
    <lineage>
        <taxon>Bacteria</taxon>
        <taxon>Pseudomonadati</taxon>
        <taxon>Campylobacterota</taxon>
        <taxon>Epsilonproteobacteria</taxon>
        <taxon>Campylobacterales</taxon>
        <taxon>Arcobacteraceae</taxon>
        <taxon>Arcobacter</taxon>
    </lineage>
</organism>
<dbReference type="Proteomes" id="UP000093159">
    <property type="component" value="Unassembled WGS sequence"/>
</dbReference>
<evidence type="ECO:0000313" key="2">
    <source>
        <dbReference type="Proteomes" id="UP000093159"/>
    </source>
</evidence>
<keyword evidence="2" id="KW-1185">Reference proteome</keyword>
<gene>
    <name evidence="1" type="ORF">AAX28_01768</name>
</gene>
<dbReference type="EMBL" id="LDIR01000004">
    <property type="protein sequence ID" value="OCL90287.1"/>
    <property type="molecule type" value="Genomic_DNA"/>
</dbReference>
<dbReference type="RefSeq" id="WP_066179725.1">
    <property type="nucleotide sequence ID" value="NZ_LDIR01000004.1"/>
</dbReference>
<protein>
    <submittedName>
        <fullName evidence="1">Uncharacterized protein</fullName>
    </submittedName>
</protein>
<evidence type="ECO:0000313" key="1">
    <source>
        <dbReference type="EMBL" id="OCL90287.1"/>
    </source>
</evidence>
<accession>A0ABX2YBW0</accession>
<comment type="caution">
    <text evidence="1">The sequence shown here is derived from an EMBL/GenBank/DDBJ whole genome shotgun (WGS) entry which is preliminary data.</text>
</comment>
<reference evidence="1 2" key="1">
    <citation type="submission" date="2015-05" db="EMBL/GenBank/DDBJ databases">
        <authorList>
            <person name="Rovetto F."/>
            <person name="Cocolin L."/>
            <person name="Illeghems K."/>
            <person name="Van Nieuwerburgh F."/>
            <person name="Houf K."/>
        </authorList>
    </citation>
    <scope>NUCLEOTIDE SEQUENCE [LARGE SCALE GENOMIC DNA]</scope>
    <source>
        <strain evidence="1 2">117434</strain>
    </source>
</reference>